<dbReference type="Proteomes" id="UP001305647">
    <property type="component" value="Unassembled WGS sequence"/>
</dbReference>
<feature type="region of interest" description="Disordered" evidence="1">
    <location>
        <begin position="366"/>
        <end position="427"/>
    </location>
</feature>
<protein>
    <submittedName>
        <fullName evidence="2">Uncharacterized protein</fullName>
    </submittedName>
</protein>
<comment type="caution">
    <text evidence="2">The sequence shown here is derived from an EMBL/GenBank/DDBJ whole genome shotgun (WGS) entry which is preliminary data.</text>
</comment>
<feature type="compositionally biased region" description="Basic and acidic residues" evidence="1">
    <location>
        <begin position="53"/>
        <end position="64"/>
    </location>
</feature>
<name>A0AAN6SZZ9_9PEZI</name>
<evidence type="ECO:0000256" key="1">
    <source>
        <dbReference type="SAM" id="MobiDB-lite"/>
    </source>
</evidence>
<feature type="compositionally biased region" description="Basic and acidic residues" evidence="1">
    <location>
        <begin position="118"/>
        <end position="131"/>
    </location>
</feature>
<sequence length="427" mass="47786">MCLTKVYYNTYSDGAQDITEKNYPCRDGRNCSRPDVRKYERKFPFSKLGDAQPESHRSLSERKPTPYFDGHTPRGSKSPSPSGRRDSGVYMSGAMPSNHYDYRDPYGSYDAYGYHSSSRQDRHERGREPRLKRSSTTPHIVYLDRERDRDRDTKSSRSRSHSSSRDYSRDVPLGLVPLADEYGSRRHSSSSRSRSRDAANNDPSDMYYSHRRRRRTDDPAHGYTVVDDQNERRRQRREQRRMSTSSYPDPSSSASASRAYDAAGAAGAAAYVPRRASTVVHHSDGSVSTGSGGKTTKHLRWEDQVRAKRERQNAEIASRPAVSLSSASLYPGEVKGILKHSSSVAGKGKGREVGDDDGIADLRRAVERMELPRGRDREPRRGDEWAARGGGGGGGGGVGGGGGYGEDVYGEGRRKRSKVYADDRYRY</sequence>
<gene>
    <name evidence="2" type="ORF">N658DRAFT_517629</name>
</gene>
<reference evidence="2" key="2">
    <citation type="submission" date="2023-05" db="EMBL/GenBank/DDBJ databases">
        <authorList>
            <consortium name="Lawrence Berkeley National Laboratory"/>
            <person name="Steindorff A."/>
            <person name="Hensen N."/>
            <person name="Bonometti L."/>
            <person name="Westerberg I."/>
            <person name="Brannstrom I.O."/>
            <person name="Guillou S."/>
            <person name="Cros-Aarteil S."/>
            <person name="Calhoun S."/>
            <person name="Haridas S."/>
            <person name="Kuo A."/>
            <person name="Mondo S."/>
            <person name="Pangilinan J."/>
            <person name="Riley R."/>
            <person name="Labutti K."/>
            <person name="Andreopoulos B."/>
            <person name="Lipzen A."/>
            <person name="Chen C."/>
            <person name="Yanf M."/>
            <person name="Daum C."/>
            <person name="Ng V."/>
            <person name="Clum A."/>
            <person name="Ohm R."/>
            <person name="Martin F."/>
            <person name="Silar P."/>
            <person name="Natvig D."/>
            <person name="Lalanne C."/>
            <person name="Gautier V."/>
            <person name="Ament-Velasquez S.L."/>
            <person name="Kruys A."/>
            <person name="Hutchinson M.I."/>
            <person name="Powell A.J."/>
            <person name="Barry K."/>
            <person name="Miller A.N."/>
            <person name="Grigoriev I.V."/>
            <person name="Debuchy R."/>
            <person name="Gladieux P."/>
            <person name="Thoren M.H."/>
            <person name="Johannesson H."/>
        </authorList>
    </citation>
    <scope>NUCLEOTIDE SEQUENCE</scope>
    <source>
        <strain evidence="2">CBS 757.83</strain>
    </source>
</reference>
<feature type="compositionally biased region" description="Basic and acidic residues" evidence="1">
    <location>
        <begin position="142"/>
        <end position="155"/>
    </location>
</feature>
<organism evidence="2 3">
    <name type="scientific">Parathielavia hyrcaniae</name>
    <dbReference type="NCBI Taxonomy" id="113614"/>
    <lineage>
        <taxon>Eukaryota</taxon>
        <taxon>Fungi</taxon>
        <taxon>Dikarya</taxon>
        <taxon>Ascomycota</taxon>
        <taxon>Pezizomycotina</taxon>
        <taxon>Sordariomycetes</taxon>
        <taxon>Sordariomycetidae</taxon>
        <taxon>Sordariales</taxon>
        <taxon>Chaetomiaceae</taxon>
        <taxon>Parathielavia</taxon>
    </lineage>
</organism>
<evidence type="ECO:0000313" key="2">
    <source>
        <dbReference type="EMBL" id="KAK4099014.1"/>
    </source>
</evidence>
<feature type="region of interest" description="Disordered" evidence="1">
    <location>
        <begin position="111"/>
        <end position="270"/>
    </location>
</feature>
<feature type="compositionally biased region" description="Low complexity" evidence="1">
    <location>
        <begin position="245"/>
        <end position="270"/>
    </location>
</feature>
<reference evidence="2" key="1">
    <citation type="journal article" date="2023" name="Mol. Phylogenet. Evol.">
        <title>Genome-scale phylogeny and comparative genomics of the fungal order Sordariales.</title>
        <authorList>
            <person name="Hensen N."/>
            <person name="Bonometti L."/>
            <person name="Westerberg I."/>
            <person name="Brannstrom I.O."/>
            <person name="Guillou S."/>
            <person name="Cros-Aarteil S."/>
            <person name="Calhoun S."/>
            <person name="Haridas S."/>
            <person name="Kuo A."/>
            <person name="Mondo S."/>
            <person name="Pangilinan J."/>
            <person name="Riley R."/>
            <person name="LaButti K."/>
            <person name="Andreopoulos B."/>
            <person name="Lipzen A."/>
            <person name="Chen C."/>
            <person name="Yan M."/>
            <person name="Daum C."/>
            <person name="Ng V."/>
            <person name="Clum A."/>
            <person name="Steindorff A."/>
            <person name="Ohm R.A."/>
            <person name="Martin F."/>
            <person name="Silar P."/>
            <person name="Natvig D.O."/>
            <person name="Lalanne C."/>
            <person name="Gautier V."/>
            <person name="Ament-Velasquez S.L."/>
            <person name="Kruys A."/>
            <person name="Hutchinson M.I."/>
            <person name="Powell A.J."/>
            <person name="Barry K."/>
            <person name="Miller A.N."/>
            <person name="Grigoriev I.V."/>
            <person name="Debuchy R."/>
            <person name="Gladieux P."/>
            <person name="Hiltunen Thoren M."/>
            <person name="Johannesson H."/>
        </authorList>
    </citation>
    <scope>NUCLEOTIDE SEQUENCE</scope>
    <source>
        <strain evidence="2">CBS 757.83</strain>
    </source>
</reference>
<dbReference type="AlphaFoldDB" id="A0AAN6SZZ9"/>
<feature type="compositionally biased region" description="Gly residues" evidence="1">
    <location>
        <begin position="388"/>
        <end position="405"/>
    </location>
</feature>
<evidence type="ECO:0000313" key="3">
    <source>
        <dbReference type="Proteomes" id="UP001305647"/>
    </source>
</evidence>
<accession>A0AAN6SZZ9</accession>
<proteinExistence type="predicted"/>
<feature type="compositionally biased region" description="Basic and acidic residues" evidence="1">
    <location>
        <begin position="366"/>
        <end position="386"/>
    </location>
</feature>
<feature type="region of interest" description="Disordered" evidence="1">
    <location>
        <begin position="42"/>
        <end position="92"/>
    </location>
</feature>
<feature type="compositionally biased region" description="Low complexity" evidence="1">
    <location>
        <begin position="73"/>
        <end position="82"/>
    </location>
</feature>
<dbReference type="EMBL" id="MU863653">
    <property type="protein sequence ID" value="KAK4099014.1"/>
    <property type="molecule type" value="Genomic_DNA"/>
</dbReference>
<keyword evidence="3" id="KW-1185">Reference proteome</keyword>